<keyword evidence="1" id="KW-0472">Membrane</keyword>
<comment type="caution">
    <text evidence="3">The sequence shown here is derived from an EMBL/GenBank/DDBJ whole genome shotgun (WGS) entry which is preliminary data.</text>
</comment>
<feature type="transmembrane region" description="Helical" evidence="1">
    <location>
        <begin position="107"/>
        <end position="127"/>
    </location>
</feature>
<evidence type="ECO:0000259" key="2">
    <source>
        <dbReference type="Pfam" id="PF07786"/>
    </source>
</evidence>
<keyword evidence="1" id="KW-0812">Transmembrane</keyword>
<dbReference type="Pfam" id="PF07786">
    <property type="entry name" value="HGSNAT_cat"/>
    <property type="match status" value="1"/>
</dbReference>
<keyword evidence="4" id="KW-1185">Reference proteome</keyword>
<dbReference type="RefSeq" id="WP_266279319.1">
    <property type="nucleotide sequence ID" value="NZ_JAPKNF010000001.1"/>
</dbReference>
<organism evidence="3 4">
    <name type="scientific">Kaistia geumhonensis</name>
    <dbReference type="NCBI Taxonomy" id="410839"/>
    <lineage>
        <taxon>Bacteria</taxon>
        <taxon>Pseudomonadati</taxon>
        <taxon>Pseudomonadota</taxon>
        <taxon>Alphaproteobacteria</taxon>
        <taxon>Hyphomicrobiales</taxon>
        <taxon>Kaistiaceae</taxon>
        <taxon>Kaistia</taxon>
    </lineage>
</organism>
<reference evidence="3 4" key="1">
    <citation type="submission" date="2023-07" db="EMBL/GenBank/DDBJ databases">
        <title>Genomic Encyclopedia of Type Strains, Phase IV (KMG-IV): sequencing the most valuable type-strain genomes for metagenomic binning, comparative biology and taxonomic classification.</title>
        <authorList>
            <person name="Goeker M."/>
        </authorList>
    </citation>
    <scope>NUCLEOTIDE SEQUENCE [LARGE SCALE GENOMIC DNA]</scope>
    <source>
        <strain evidence="3 4">B1-1</strain>
    </source>
</reference>
<name>A0ABU0M6R0_9HYPH</name>
<dbReference type="EMBL" id="JAUSWJ010000001">
    <property type="protein sequence ID" value="MDQ0516659.1"/>
    <property type="molecule type" value="Genomic_DNA"/>
</dbReference>
<sequence length="336" mass="36403">MNEAALPRRIALIDAWRGVALVAMMTYHGAWDLAYLHLARIDPSGSMPWRIYAHVIAGTFLFLAGVSLVLATRSGFRLEPYLRRLGMIVAGAALVSVATYFAMPQGWVYFGILHQIALASVIALPFLRLPPLLTLVVAAIVAALPQVFRSEFFDVPALWWTGLAPLPHNSFDYVPVFPWTAAVLAGVAAGRLAVSHGLDRRLAAAWQPKAWPGRLLAVAGRHSLAVYLVHQPIIFGALFLVAQVLVPDAAVDGARADCVDRCVAARADEVGCHAYCRCMFEDMDKAGLMRPMLDNALTPADMDRVRGMALTCTAMTLPTPAPETTAPMERGETPPP</sequence>
<feature type="transmembrane region" description="Helical" evidence="1">
    <location>
        <begin position="12"/>
        <end position="31"/>
    </location>
</feature>
<evidence type="ECO:0000313" key="4">
    <source>
        <dbReference type="Proteomes" id="UP001223743"/>
    </source>
</evidence>
<dbReference type="InterPro" id="IPR012429">
    <property type="entry name" value="HGSNAT_cat"/>
</dbReference>
<evidence type="ECO:0000313" key="3">
    <source>
        <dbReference type="EMBL" id="MDQ0516659.1"/>
    </source>
</evidence>
<feature type="transmembrane region" description="Helical" evidence="1">
    <location>
        <begin position="224"/>
        <end position="246"/>
    </location>
</feature>
<feature type="transmembrane region" description="Helical" evidence="1">
    <location>
        <begin position="82"/>
        <end position="101"/>
    </location>
</feature>
<accession>A0ABU0M6R0</accession>
<protein>
    <submittedName>
        <fullName evidence="3">Membrane protein</fullName>
    </submittedName>
</protein>
<proteinExistence type="predicted"/>
<gene>
    <name evidence="3" type="ORF">QO015_002272</name>
</gene>
<evidence type="ECO:0000256" key="1">
    <source>
        <dbReference type="SAM" id="Phobius"/>
    </source>
</evidence>
<feature type="transmembrane region" description="Helical" evidence="1">
    <location>
        <begin position="176"/>
        <end position="194"/>
    </location>
</feature>
<keyword evidence="1" id="KW-1133">Transmembrane helix</keyword>
<feature type="transmembrane region" description="Helical" evidence="1">
    <location>
        <begin position="51"/>
        <end position="70"/>
    </location>
</feature>
<feature type="domain" description="Heparan-alpha-glucosaminide N-acetyltransferase catalytic" evidence="2">
    <location>
        <begin position="9"/>
        <end position="232"/>
    </location>
</feature>
<feature type="transmembrane region" description="Helical" evidence="1">
    <location>
        <begin position="132"/>
        <end position="148"/>
    </location>
</feature>
<dbReference type="Proteomes" id="UP001223743">
    <property type="component" value="Unassembled WGS sequence"/>
</dbReference>